<sequence>MLIAVLYMTEHEDFYFLSQKPFWRQVELSNKRTNYELKPPKCWNVLKRAIQGKWISKHHDKKELEKINKFFQKTRSYHRIPLSLQRNDGKCGNISFKGTKMHHYRALCDPEGSTPCCHNNHTCVAFSQAQCVCDGCYDMRRSVHAELATWVPRDKTCKLNIYTGEEDLCPVLKNTVIHFVGDSYIRQFFIAFLSVIRSGHPDRIFAYTNTSADVKAMCDPYYSYFRSCKLLLPSDVPACDGSVKLCLDQKFLAHNHAKEVLRLVKSYKGKPNSVVVLWMGAWDWFNAKRIIKLLVKPMKMLLKGQLWPHLIWVSGHSPGLLKAPKKVDDAEAVFTFNHEIEKVIDSQFPILDTFFLTKKAGVMSYDGSHYGPGVNDVKAQLLFNYLNEMRTAGNFKRKP</sequence>
<reference evidence="1 2" key="1">
    <citation type="journal article" date="2021" name="Elife">
        <title>Chloroplast acquisition without the gene transfer in kleptoplastic sea slugs, Plakobranchus ocellatus.</title>
        <authorList>
            <person name="Maeda T."/>
            <person name="Takahashi S."/>
            <person name="Yoshida T."/>
            <person name="Shimamura S."/>
            <person name="Takaki Y."/>
            <person name="Nagai Y."/>
            <person name="Toyoda A."/>
            <person name="Suzuki Y."/>
            <person name="Arimoto A."/>
            <person name="Ishii H."/>
            <person name="Satoh N."/>
            <person name="Nishiyama T."/>
            <person name="Hasebe M."/>
            <person name="Maruyama T."/>
            <person name="Minagawa J."/>
            <person name="Obokata J."/>
            <person name="Shigenobu S."/>
        </authorList>
    </citation>
    <scope>NUCLEOTIDE SEQUENCE [LARGE SCALE GENOMIC DNA]</scope>
</reference>
<dbReference type="AlphaFoldDB" id="A0AAV4AU02"/>
<name>A0AAV4AU02_9GAST</name>
<evidence type="ECO:0000313" key="2">
    <source>
        <dbReference type="Proteomes" id="UP000735302"/>
    </source>
</evidence>
<evidence type="ECO:0000313" key="1">
    <source>
        <dbReference type="EMBL" id="GFO10412.1"/>
    </source>
</evidence>
<organism evidence="1 2">
    <name type="scientific">Plakobranchus ocellatus</name>
    <dbReference type="NCBI Taxonomy" id="259542"/>
    <lineage>
        <taxon>Eukaryota</taxon>
        <taxon>Metazoa</taxon>
        <taxon>Spiralia</taxon>
        <taxon>Lophotrochozoa</taxon>
        <taxon>Mollusca</taxon>
        <taxon>Gastropoda</taxon>
        <taxon>Heterobranchia</taxon>
        <taxon>Euthyneura</taxon>
        <taxon>Panpulmonata</taxon>
        <taxon>Sacoglossa</taxon>
        <taxon>Placobranchoidea</taxon>
        <taxon>Plakobranchidae</taxon>
        <taxon>Plakobranchus</taxon>
    </lineage>
</organism>
<dbReference type="Proteomes" id="UP000735302">
    <property type="component" value="Unassembled WGS sequence"/>
</dbReference>
<gene>
    <name evidence="1" type="ORF">PoB_003691700</name>
</gene>
<proteinExistence type="predicted"/>
<keyword evidence="2" id="KW-1185">Reference proteome</keyword>
<accession>A0AAV4AU02</accession>
<comment type="caution">
    <text evidence="1">The sequence shown here is derived from an EMBL/GenBank/DDBJ whole genome shotgun (WGS) entry which is preliminary data.</text>
</comment>
<dbReference type="EMBL" id="BLXT01004163">
    <property type="protein sequence ID" value="GFO10412.1"/>
    <property type="molecule type" value="Genomic_DNA"/>
</dbReference>
<protein>
    <submittedName>
        <fullName evidence="1">Uncharacterized protein</fullName>
    </submittedName>
</protein>